<keyword evidence="12 13" id="KW-0472">Membrane</keyword>
<evidence type="ECO:0000313" key="15">
    <source>
        <dbReference type="EMBL" id="PJJ30762.1"/>
    </source>
</evidence>
<keyword evidence="8" id="KW-0598">Phosphotransferase system</keyword>
<evidence type="ECO:0000256" key="13">
    <source>
        <dbReference type="SAM" id="Phobius"/>
    </source>
</evidence>
<keyword evidence="5" id="KW-0597">Phosphoprotein</keyword>
<dbReference type="GO" id="GO:0005886">
    <property type="term" value="C:plasma membrane"/>
    <property type="evidence" value="ECO:0007669"/>
    <property type="project" value="UniProtKB-SubCell"/>
</dbReference>
<comment type="subcellular location">
    <subcellularLocation>
        <location evidence="2">Cell membrane</location>
        <topology evidence="2">Multi-pass membrane protein</topology>
    </subcellularLocation>
</comment>
<evidence type="ECO:0000256" key="6">
    <source>
        <dbReference type="ARBA" id="ARBA00022597"/>
    </source>
</evidence>
<evidence type="ECO:0000256" key="4">
    <source>
        <dbReference type="ARBA" id="ARBA00022475"/>
    </source>
</evidence>
<evidence type="ECO:0000256" key="12">
    <source>
        <dbReference type="ARBA" id="ARBA00023136"/>
    </source>
</evidence>
<evidence type="ECO:0000256" key="7">
    <source>
        <dbReference type="ARBA" id="ARBA00022679"/>
    </source>
</evidence>
<evidence type="ECO:0000256" key="8">
    <source>
        <dbReference type="ARBA" id="ARBA00022683"/>
    </source>
</evidence>
<feature type="transmembrane region" description="Helical" evidence="13">
    <location>
        <begin position="128"/>
        <end position="154"/>
    </location>
</feature>
<evidence type="ECO:0000259" key="14">
    <source>
        <dbReference type="PROSITE" id="PS51104"/>
    </source>
</evidence>
<dbReference type="PANTHER" id="PTHR30181">
    <property type="entry name" value="MANNITOL PERMEASE IIC COMPONENT"/>
    <property type="match status" value="1"/>
</dbReference>
<keyword evidence="6" id="KW-0762">Sugar transport</keyword>
<dbReference type="PROSITE" id="PS51104">
    <property type="entry name" value="PTS_EIIC_TYPE_2"/>
    <property type="match status" value="1"/>
</dbReference>
<evidence type="ECO:0000256" key="5">
    <source>
        <dbReference type="ARBA" id="ARBA00022553"/>
    </source>
</evidence>
<dbReference type="Pfam" id="PF02302">
    <property type="entry name" value="PTS_IIB"/>
    <property type="match status" value="1"/>
</dbReference>
<dbReference type="GO" id="GO:0090563">
    <property type="term" value="F:protein-phosphocysteine-sugar phosphotransferase activity"/>
    <property type="evidence" value="ECO:0007669"/>
    <property type="project" value="TreeGrafter"/>
</dbReference>
<protein>
    <submittedName>
        <fullName evidence="15">PTS system mannitol-specific IIC component</fullName>
    </submittedName>
</protein>
<comment type="caution">
    <text evidence="15">The sequence shown here is derived from an EMBL/GenBank/DDBJ whole genome shotgun (WGS) entry which is preliminary data.</text>
</comment>
<feature type="transmembrane region" description="Helical" evidence="13">
    <location>
        <begin position="304"/>
        <end position="325"/>
    </location>
</feature>
<accession>A0A2M8ZBC9</accession>
<dbReference type="GO" id="GO:0016301">
    <property type="term" value="F:kinase activity"/>
    <property type="evidence" value="ECO:0007669"/>
    <property type="project" value="UniProtKB-KW"/>
</dbReference>
<evidence type="ECO:0000256" key="11">
    <source>
        <dbReference type="ARBA" id="ARBA00022989"/>
    </source>
</evidence>
<evidence type="ECO:0000313" key="16">
    <source>
        <dbReference type="Proteomes" id="UP000231092"/>
    </source>
</evidence>
<evidence type="ECO:0000256" key="9">
    <source>
        <dbReference type="ARBA" id="ARBA00022692"/>
    </source>
</evidence>
<dbReference type="EMBL" id="PGET01000001">
    <property type="protein sequence ID" value="PJJ30762.1"/>
    <property type="molecule type" value="Genomic_DNA"/>
</dbReference>
<feature type="transmembrane region" description="Helical" evidence="13">
    <location>
        <begin position="261"/>
        <end position="284"/>
    </location>
</feature>
<dbReference type="InterPro" id="IPR013014">
    <property type="entry name" value="PTS_EIIC_2"/>
</dbReference>
<dbReference type="OrthoDB" id="2019599at2"/>
<keyword evidence="11 13" id="KW-1133">Transmembrane helix</keyword>
<evidence type="ECO:0000256" key="2">
    <source>
        <dbReference type="ARBA" id="ARBA00004651"/>
    </source>
</evidence>
<evidence type="ECO:0000256" key="10">
    <source>
        <dbReference type="ARBA" id="ARBA00022777"/>
    </source>
</evidence>
<proteinExistence type="predicted"/>
<dbReference type="GO" id="GO:0008982">
    <property type="term" value="F:protein-N(PI)-phosphohistidine-sugar phosphotransferase activity"/>
    <property type="evidence" value="ECO:0007669"/>
    <property type="project" value="InterPro"/>
</dbReference>
<dbReference type="AlphaFoldDB" id="A0A2M8ZBC9"/>
<dbReference type="RefSeq" id="WP_100306973.1">
    <property type="nucleotide sequence ID" value="NZ_PGET01000001.1"/>
</dbReference>
<evidence type="ECO:0000256" key="3">
    <source>
        <dbReference type="ARBA" id="ARBA00022448"/>
    </source>
</evidence>
<keyword evidence="4" id="KW-1003">Cell membrane</keyword>
<dbReference type="PANTHER" id="PTHR30181:SF3">
    <property type="entry name" value="MULTIPHOSPHORYL TRANSFER PROTEIN"/>
    <property type="match status" value="1"/>
</dbReference>
<dbReference type="GO" id="GO:0009401">
    <property type="term" value="P:phosphoenolpyruvate-dependent sugar phosphotransferase system"/>
    <property type="evidence" value="ECO:0007669"/>
    <property type="project" value="UniProtKB-KW"/>
</dbReference>
<feature type="transmembrane region" description="Helical" evidence="13">
    <location>
        <begin position="89"/>
        <end position="108"/>
    </location>
</feature>
<name>A0A2M8ZBC9_9FIRM</name>
<dbReference type="SUPFAM" id="SSF52794">
    <property type="entry name" value="PTS system IIB component-like"/>
    <property type="match status" value="1"/>
</dbReference>
<dbReference type="InterPro" id="IPR003501">
    <property type="entry name" value="PTS_EIIB_2/3"/>
</dbReference>
<evidence type="ECO:0000256" key="1">
    <source>
        <dbReference type="ARBA" id="ARBA00002434"/>
    </source>
</evidence>
<keyword evidence="9 13" id="KW-0812">Transmembrane</keyword>
<dbReference type="Proteomes" id="UP000231092">
    <property type="component" value="Unassembled WGS sequence"/>
</dbReference>
<dbReference type="InterPro" id="IPR036095">
    <property type="entry name" value="PTS_EIIB-like_sf"/>
</dbReference>
<feature type="transmembrane region" description="Helical" evidence="13">
    <location>
        <begin position="206"/>
        <end position="227"/>
    </location>
</feature>
<sequence>MKFAGRILKYYSRVIAECIPLFVTAGLLSVLSAVIIQNRYLPEMSNILSFLVIPVFMGYKAGTMCGGDVGGLAGTLAASAVVMTEPASAMILSAIAGSIAGFLSRKGLDRIKHRIPAGFEMLFSNLYISGLGLLAGALIHYMLVPVAAWLLTFLGNGLSRMIANGVIPFISFVVEPLKIIFFNNWINHGFFLPLGLEQMKTQGSSILFLLETNPGPGFGILLAYTLVYRNMRKQMLSSLIIQSLGGIHEVYFPYVLSDIRLLAAAIAGSIAGNYCFMVTGSGLLGPASPGSIITIMIMADKKHWLGILTGIFVSAGVTCLLSCLIMSRKKQKLVAEEGILQKDEGMPMKKMEHAKIYFVCDVGMGSSAMASALFKKRLKLVGLTGIEVFHVSADRIPPDADVIVCQKDFARSLSGIDKPCFTVNNLTDMSGYQELLNWLMGGGENGSS</sequence>
<dbReference type="InterPro" id="IPR050893">
    <property type="entry name" value="Sugar_PTS"/>
</dbReference>
<feature type="domain" description="PTS EIIC type-2" evidence="14">
    <location>
        <begin position="7"/>
        <end position="315"/>
    </location>
</feature>
<keyword evidence="3" id="KW-0813">Transport</keyword>
<gene>
    <name evidence="15" type="ORF">H171_4378</name>
</gene>
<dbReference type="Gene3D" id="3.40.50.2300">
    <property type="match status" value="1"/>
</dbReference>
<keyword evidence="7" id="KW-0808">Transferase</keyword>
<comment type="function">
    <text evidence="1">The phosphoenolpyruvate-dependent sugar phosphotransferase system (sugar PTS), a major carbohydrate active transport system, catalyzes the phosphorylation of incoming sugar substrates concomitantly with their translocation across the cell membrane. The enzyme II CmtAB PTS system is involved in D-mannitol transport.</text>
</comment>
<feature type="transmembrane region" description="Helical" evidence="13">
    <location>
        <begin position="21"/>
        <end position="41"/>
    </location>
</feature>
<reference evidence="15 16" key="1">
    <citation type="submission" date="2017-11" db="EMBL/GenBank/DDBJ databases">
        <title>Understudied soil microbes with underappreciated capabilities: Untangling the Clostridium saccharolyticum group.</title>
        <authorList>
            <person name="Leschine S."/>
        </authorList>
    </citation>
    <scope>NUCLEOTIDE SEQUENCE [LARGE SCALE GENOMIC DNA]</scope>
    <source>
        <strain evidence="15 16">18A</strain>
    </source>
</reference>
<keyword evidence="10" id="KW-0418">Kinase</keyword>
<organism evidence="15 16">
    <name type="scientific">[Clostridium] celerecrescens 18A</name>
    <dbReference type="NCBI Taxonomy" id="1286362"/>
    <lineage>
        <taxon>Bacteria</taxon>
        <taxon>Bacillati</taxon>
        <taxon>Bacillota</taxon>
        <taxon>Clostridia</taxon>
        <taxon>Lachnospirales</taxon>
        <taxon>Lachnospiraceae</taxon>
        <taxon>Lacrimispora</taxon>
    </lineage>
</organism>